<gene>
    <name evidence="1" type="ORF">FRZ44_37190</name>
</gene>
<evidence type="ECO:0000313" key="1">
    <source>
        <dbReference type="EMBL" id="QEX18412.1"/>
    </source>
</evidence>
<keyword evidence="2" id="KW-1185">Reference proteome</keyword>
<dbReference type="AlphaFoldDB" id="A0A5J6MLD7"/>
<protein>
    <submittedName>
        <fullName evidence="1">Uncharacterized protein</fullName>
    </submittedName>
</protein>
<proteinExistence type="predicted"/>
<dbReference type="Proteomes" id="UP000326202">
    <property type="component" value="Chromosome"/>
</dbReference>
<reference evidence="1 2" key="1">
    <citation type="submission" date="2019-08" db="EMBL/GenBank/DDBJ databases">
        <title>Hyperibacter terrae gen. nov., sp. nov. and Hyperibacter viscosus sp. nov., two new members in the family Rhodospirillaceae isolated from the rhizosphere of Hypericum perforatum.</title>
        <authorList>
            <person name="Noviana Z."/>
        </authorList>
    </citation>
    <scope>NUCLEOTIDE SEQUENCE [LARGE SCALE GENOMIC DNA]</scope>
    <source>
        <strain evidence="1 2">R5913</strain>
    </source>
</reference>
<name>A0A5J6MLD7_9PROT</name>
<sequence>MGPRVIRIEAGRFLERLKGRLIARQDLQIETHIHERVGKIRTRRQRPPIQLDPVLEIAARAEKEPDAVQRVGMAGIEPQHGLVDVDRLPQAAGALIGAAQAVMQRGRVRMAADRRFQKADGFVDRALVAEAVAKARQGFGRAGLLCERLAEAGHGLRPSRRRLMSPGDRKL</sequence>
<accession>A0A5J6MLD7</accession>
<organism evidence="1 2">
    <name type="scientific">Hypericibacter terrae</name>
    <dbReference type="NCBI Taxonomy" id="2602015"/>
    <lineage>
        <taxon>Bacteria</taxon>
        <taxon>Pseudomonadati</taxon>
        <taxon>Pseudomonadota</taxon>
        <taxon>Alphaproteobacteria</taxon>
        <taxon>Rhodospirillales</taxon>
        <taxon>Dongiaceae</taxon>
        <taxon>Hypericibacter</taxon>
    </lineage>
</organism>
<dbReference type="EMBL" id="CP042906">
    <property type="protein sequence ID" value="QEX18412.1"/>
    <property type="molecule type" value="Genomic_DNA"/>
</dbReference>
<dbReference type="KEGG" id="htq:FRZ44_37190"/>
<evidence type="ECO:0000313" key="2">
    <source>
        <dbReference type="Proteomes" id="UP000326202"/>
    </source>
</evidence>